<comment type="subcellular location">
    <subcellularLocation>
        <location evidence="1">Cell membrane</location>
        <topology evidence="1">Multi-pass membrane protein</topology>
    </subcellularLocation>
</comment>
<evidence type="ECO:0000256" key="1">
    <source>
        <dbReference type="ARBA" id="ARBA00004651"/>
    </source>
</evidence>
<evidence type="ECO:0000256" key="5">
    <source>
        <dbReference type="ARBA" id="ARBA00023136"/>
    </source>
</evidence>
<dbReference type="GO" id="GO:0005886">
    <property type="term" value="C:plasma membrane"/>
    <property type="evidence" value="ECO:0007669"/>
    <property type="project" value="UniProtKB-SubCell"/>
</dbReference>
<evidence type="ECO:0000259" key="7">
    <source>
        <dbReference type="Pfam" id="PF09335"/>
    </source>
</evidence>
<keyword evidence="4 6" id="KW-1133">Transmembrane helix</keyword>
<proteinExistence type="predicted"/>
<dbReference type="EMBL" id="QFPX01000011">
    <property type="protein sequence ID" value="PZQ53977.1"/>
    <property type="molecule type" value="Genomic_DNA"/>
</dbReference>
<keyword evidence="3 6" id="KW-0812">Transmembrane</keyword>
<dbReference type="PANTHER" id="PTHR42709:SF6">
    <property type="entry name" value="UNDECAPRENYL PHOSPHATE TRANSPORTER A"/>
    <property type="match status" value="1"/>
</dbReference>
<name>A0A2W5Q961_9SPHN</name>
<feature type="transmembrane region" description="Helical" evidence="6">
    <location>
        <begin position="12"/>
        <end position="30"/>
    </location>
</feature>
<dbReference type="InterPro" id="IPR051311">
    <property type="entry name" value="DedA_domain"/>
</dbReference>
<organism evidence="8 9">
    <name type="scientific">Novosphingobium pentaromativorans</name>
    <dbReference type="NCBI Taxonomy" id="205844"/>
    <lineage>
        <taxon>Bacteria</taxon>
        <taxon>Pseudomonadati</taxon>
        <taxon>Pseudomonadota</taxon>
        <taxon>Alphaproteobacteria</taxon>
        <taxon>Sphingomonadales</taxon>
        <taxon>Sphingomonadaceae</taxon>
        <taxon>Novosphingobium</taxon>
    </lineage>
</organism>
<evidence type="ECO:0000313" key="9">
    <source>
        <dbReference type="Proteomes" id="UP000249082"/>
    </source>
</evidence>
<dbReference type="InterPro" id="IPR032816">
    <property type="entry name" value="VTT_dom"/>
</dbReference>
<feature type="transmembrane region" description="Helical" evidence="6">
    <location>
        <begin position="111"/>
        <end position="134"/>
    </location>
</feature>
<evidence type="ECO:0000256" key="3">
    <source>
        <dbReference type="ARBA" id="ARBA00022692"/>
    </source>
</evidence>
<evidence type="ECO:0000256" key="6">
    <source>
        <dbReference type="SAM" id="Phobius"/>
    </source>
</evidence>
<dbReference type="PANTHER" id="PTHR42709">
    <property type="entry name" value="ALKALINE PHOSPHATASE LIKE PROTEIN"/>
    <property type="match status" value="1"/>
</dbReference>
<evidence type="ECO:0000256" key="2">
    <source>
        <dbReference type="ARBA" id="ARBA00022475"/>
    </source>
</evidence>
<reference evidence="8 9" key="1">
    <citation type="submission" date="2017-08" db="EMBL/GenBank/DDBJ databases">
        <title>Infants hospitalized years apart are colonized by the same room-sourced microbial strains.</title>
        <authorList>
            <person name="Brooks B."/>
            <person name="Olm M.R."/>
            <person name="Firek B.A."/>
            <person name="Baker R."/>
            <person name="Thomas B.C."/>
            <person name="Morowitz M.J."/>
            <person name="Banfield J.F."/>
        </authorList>
    </citation>
    <scope>NUCLEOTIDE SEQUENCE [LARGE SCALE GENOMIC DNA]</scope>
    <source>
        <strain evidence="8">S2_005_002_R2_33</strain>
    </source>
</reference>
<evidence type="ECO:0000313" key="8">
    <source>
        <dbReference type="EMBL" id="PZQ53977.1"/>
    </source>
</evidence>
<dbReference type="AlphaFoldDB" id="A0A2W5Q961"/>
<keyword evidence="2" id="KW-1003">Cell membrane</keyword>
<protein>
    <submittedName>
        <fullName evidence="8">DedA family protein</fullName>
    </submittedName>
</protein>
<feature type="domain" description="VTT" evidence="7">
    <location>
        <begin position="30"/>
        <end position="160"/>
    </location>
</feature>
<dbReference type="Pfam" id="PF09335">
    <property type="entry name" value="VTT_dom"/>
    <property type="match status" value="1"/>
</dbReference>
<sequence length="204" mass="23308">MDEWVISLIEGGGYWGILLLMALENIVPPIPSELIMGVAGIAMAHGRMDFAPVLLAGTLGSTLGNYVLFLMADRLGYERLKPFVDRWGRWLTMEWRDIERAGQFFRRHGRWVVFVMRFMPMFRSIVSVPAGLAHMRHLTFLSYTAAGAAIWNTILIMAGSWLGRRFSEAETWIGWATVVFAVVAAVWYFWRVFTWQPSQGQTED</sequence>
<feature type="transmembrane region" description="Helical" evidence="6">
    <location>
        <begin position="140"/>
        <end position="160"/>
    </location>
</feature>
<gene>
    <name evidence="8" type="ORF">DI555_14735</name>
</gene>
<keyword evidence="5 6" id="KW-0472">Membrane</keyword>
<dbReference type="Proteomes" id="UP000249082">
    <property type="component" value="Unassembled WGS sequence"/>
</dbReference>
<accession>A0A2W5Q961</accession>
<comment type="caution">
    <text evidence="8">The sequence shown here is derived from an EMBL/GenBank/DDBJ whole genome shotgun (WGS) entry which is preliminary data.</text>
</comment>
<feature type="transmembrane region" description="Helical" evidence="6">
    <location>
        <begin position="50"/>
        <end position="72"/>
    </location>
</feature>
<feature type="transmembrane region" description="Helical" evidence="6">
    <location>
        <begin position="172"/>
        <end position="190"/>
    </location>
</feature>
<evidence type="ECO:0000256" key="4">
    <source>
        <dbReference type="ARBA" id="ARBA00022989"/>
    </source>
</evidence>